<dbReference type="InterPro" id="IPR013922">
    <property type="entry name" value="Cyclin_PHO80-like"/>
</dbReference>
<dbReference type="GO" id="GO:0019901">
    <property type="term" value="F:protein kinase binding"/>
    <property type="evidence" value="ECO:0007669"/>
    <property type="project" value="InterPro"/>
</dbReference>
<name>A0A2T9YVU4_9FUNG</name>
<dbReference type="PANTHER" id="PTHR15615:SF36">
    <property type="entry name" value="PHO85 CYCLIN-5"/>
    <property type="match status" value="1"/>
</dbReference>
<proteinExistence type="predicted"/>
<evidence type="ECO:0008006" key="3">
    <source>
        <dbReference type="Google" id="ProtNLM"/>
    </source>
</evidence>
<dbReference type="AlphaFoldDB" id="A0A2T9YVU4"/>
<evidence type="ECO:0000313" key="2">
    <source>
        <dbReference type="Proteomes" id="UP000245383"/>
    </source>
</evidence>
<dbReference type="OrthoDB" id="286814at2759"/>
<dbReference type="GO" id="GO:0016538">
    <property type="term" value="F:cyclin-dependent protein serine/threonine kinase regulator activity"/>
    <property type="evidence" value="ECO:0007669"/>
    <property type="project" value="TreeGrafter"/>
</dbReference>
<organism evidence="1 2">
    <name type="scientific">Smittium simulii</name>
    <dbReference type="NCBI Taxonomy" id="133385"/>
    <lineage>
        <taxon>Eukaryota</taxon>
        <taxon>Fungi</taxon>
        <taxon>Fungi incertae sedis</taxon>
        <taxon>Zoopagomycota</taxon>
        <taxon>Kickxellomycotina</taxon>
        <taxon>Harpellomycetes</taxon>
        <taxon>Harpellales</taxon>
        <taxon>Legeriomycetaceae</taxon>
        <taxon>Smittium</taxon>
    </lineage>
</organism>
<dbReference type="STRING" id="133385.A0A2T9YVU4"/>
<evidence type="ECO:0000313" key="1">
    <source>
        <dbReference type="EMBL" id="PVU96449.1"/>
    </source>
</evidence>
<comment type="caution">
    <text evidence="1">The sequence shown here is derived from an EMBL/GenBank/DDBJ whole genome shotgun (WGS) entry which is preliminary data.</text>
</comment>
<dbReference type="Pfam" id="PF08613">
    <property type="entry name" value="Cyclin"/>
    <property type="match status" value="1"/>
</dbReference>
<dbReference type="CDD" id="cd20557">
    <property type="entry name" value="CYCLIN_ScPCL1-like"/>
    <property type="match status" value="1"/>
</dbReference>
<dbReference type="Proteomes" id="UP000245383">
    <property type="component" value="Unassembled WGS sequence"/>
</dbReference>
<dbReference type="PANTHER" id="PTHR15615">
    <property type="match status" value="1"/>
</dbReference>
<dbReference type="Gene3D" id="1.10.472.10">
    <property type="entry name" value="Cyclin-like"/>
    <property type="match status" value="1"/>
</dbReference>
<gene>
    <name evidence="1" type="ORF">BB561_001170</name>
</gene>
<keyword evidence="2" id="KW-1185">Reference proteome</keyword>
<dbReference type="EMBL" id="MBFR01000032">
    <property type="protein sequence ID" value="PVU96449.1"/>
    <property type="molecule type" value="Genomic_DNA"/>
</dbReference>
<dbReference type="GO" id="GO:0005634">
    <property type="term" value="C:nucleus"/>
    <property type="evidence" value="ECO:0007669"/>
    <property type="project" value="TreeGrafter"/>
</dbReference>
<protein>
    <recommendedName>
        <fullName evidence="3">Cyclin N-terminal domain-containing protein</fullName>
    </recommendedName>
</protein>
<reference evidence="1 2" key="1">
    <citation type="journal article" date="2018" name="MBio">
        <title>Comparative Genomics Reveals the Core Gene Toolbox for the Fungus-Insect Symbiosis.</title>
        <authorList>
            <person name="Wang Y."/>
            <person name="Stata M."/>
            <person name="Wang W."/>
            <person name="Stajich J.E."/>
            <person name="White M.M."/>
            <person name="Moncalvo J.M."/>
        </authorList>
    </citation>
    <scope>NUCLEOTIDE SEQUENCE [LARGE SCALE GENOMIC DNA]</scope>
    <source>
        <strain evidence="1 2">SWE-8-4</strain>
    </source>
</reference>
<dbReference type="GO" id="GO:0000307">
    <property type="term" value="C:cyclin-dependent protein kinase holoenzyme complex"/>
    <property type="evidence" value="ECO:0007669"/>
    <property type="project" value="TreeGrafter"/>
</dbReference>
<sequence>MTLQNVLNSLNSTVTIESANLQNSFDPIILNNSFLKSFQKRSLSEYNTDTLQTNTPKRLCIKNLVNQIVSTSQNAPPVLQNVLKCNPNTTHFSSKQIDGICSNKNNNSSNITSVPSVPSLATPNYTPYSIKIKNLVHLYDISCSIIQNIWPNHSTSNTTQICSLKSFVVETHQKSRLPPQILELALYYLIQIKPLIQNDPAALDTACISTKIKNPHKNNLNLSNTHFISNSASEINSYYSCNKIKNLDPTQNTPANVTPALSLPSSTNSSLNSEKFSRPFKYTSNSISPLSSTFCDNFTNTTQSSNSNEFKRSLTRNSSMYNFKQACKPNSKIINRRSNTLNVRQDSKLPAEQKKKCNISANTQIQLNKIIQADIIKCGRRMFVAALICASKFSLDCAISNKVWNRITNLPNRQISCMEISFLKLIKYNLYVDKLVFQQWSIFLQRCTPAYARIIVPDTLISSLPNLKAIIANIPSNAQNIEYRSDSQPQGIHPTNSLNTIFNSNTQSVLPLSSRTSLQYYKKNIGNVSLPYTDKTDILKLAPISTLPNSKICKTGAYYSPPLFNSATQVQQTHLKNLTNLKFNSELVPLQPQTLPFNNNGLKSIAGFPKEHARLDYKQISSKSPNVKNEIIAVNPPEDF</sequence>
<accession>A0A2T9YVU4</accession>